<reference evidence="1 2" key="1">
    <citation type="submission" date="2013-07" db="EMBL/GenBank/DDBJ databases">
        <title>Sulfurimonas hongkongensis AST-10 Genome Sequencing.</title>
        <authorList>
            <person name="Cai L."/>
            <person name="Zhang T."/>
        </authorList>
    </citation>
    <scope>NUCLEOTIDE SEQUENCE [LARGE SCALE GENOMIC DNA]</scope>
    <source>
        <strain evidence="1 2">AST-10</strain>
    </source>
</reference>
<dbReference type="eggNOG" id="ENOG50316V4">
    <property type="taxonomic scope" value="Bacteria"/>
</dbReference>
<dbReference type="AlphaFoldDB" id="T0JFF2"/>
<organism evidence="1 2">
    <name type="scientific">Sulfurimonas hongkongensis</name>
    <dbReference type="NCBI Taxonomy" id="1172190"/>
    <lineage>
        <taxon>Bacteria</taxon>
        <taxon>Pseudomonadati</taxon>
        <taxon>Campylobacterota</taxon>
        <taxon>Epsilonproteobacteria</taxon>
        <taxon>Campylobacterales</taxon>
        <taxon>Sulfurimonadaceae</taxon>
        <taxon>Sulfurimonas</taxon>
    </lineage>
</organism>
<dbReference type="OrthoDB" id="8565002at2"/>
<keyword evidence="2" id="KW-1185">Reference proteome</keyword>
<dbReference type="RefSeq" id="WP_021287292.1">
    <property type="nucleotide sequence ID" value="NZ_AUPZ01000006.1"/>
</dbReference>
<dbReference type="InterPro" id="IPR025294">
    <property type="entry name" value="DUF4156"/>
</dbReference>
<dbReference type="Gene3D" id="3.30.110.70">
    <property type="entry name" value="Hypothetical protein apc22750. Chain B"/>
    <property type="match status" value="1"/>
</dbReference>
<evidence type="ECO:0008006" key="3">
    <source>
        <dbReference type="Google" id="ProtNLM"/>
    </source>
</evidence>
<dbReference type="PATRIC" id="fig|1172190.3.peg.997"/>
<gene>
    <name evidence="1" type="ORF">M947_05110</name>
</gene>
<protein>
    <recommendedName>
        <fullName evidence="3">DUF4156 domain-containing protein</fullName>
    </recommendedName>
</protein>
<proteinExistence type="predicted"/>
<dbReference type="STRING" id="1172190.M947_05110"/>
<accession>T0JFF2</accession>
<dbReference type="Pfam" id="PF13698">
    <property type="entry name" value="DUF4156"/>
    <property type="match status" value="1"/>
</dbReference>
<dbReference type="Proteomes" id="UP000015520">
    <property type="component" value="Unassembled WGS sequence"/>
</dbReference>
<evidence type="ECO:0000313" key="1">
    <source>
        <dbReference type="EMBL" id="EQB39705.1"/>
    </source>
</evidence>
<comment type="caution">
    <text evidence="1">The sequence shown here is derived from an EMBL/GenBank/DDBJ whole genome shotgun (WGS) entry which is preliminary data.</text>
</comment>
<name>T0JFF2_9BACT</name>
<dbReference type="PROSITE" id="PS51257">
    <property type="entry name" value="PROKAR_LIPOPROTEIN"/>
    <property type="match status" value="1"/>
</dbReference>
<evidence type="ECO:0000313" key="2">
    <source>
        <dbReference type="Proteomes" id="UP000015520"/>
    </source>
</evidence>
<dbReference type="EMBL" id="AUPZ01000006">
    <property type="protein sequence ID" value="EQB39705.1"/>
    <property type="molecule type" value="Genomic_DNA"/>
</dbReference>
<sequence>MYKVIILVLAIILSGCSAKKVMLEANSVEIVNEPVNKSKCKFLGEIIGSQGNWFTGDYTSNKNLVTGARNELRNEAYKLGANIVYIQNMANTNAWGSLGTTNTTAIGKAYKCSY</sequence>